<feature type="domain" description="Ubiquitin-like protease family profile" evidence="6">
    <location>
        <begin position="976"/>
        <end position="1146"/>
    </location>
</feature>
<keyword evidence="9" id="KW-0002">3D-structure</keyword>
<gene>
    <name evidence="7" type="ORF">CTHT_0004370</name>
</gene>
<evidence type="ECO:0000313" key="7">
    <source>
        <dbReference type="EMBL" id="EGS23735.1"/>
    </source>
</evidence>
<dbReference type="GO" id="GO:0016926">
    <property type="term" value="P:protein desumoylation"/>
    <property type="evidence" value="ECO:0007669"/>
    <property type="project" value="TreeGrafter"/>
</dbReference>
<evidence type="ECO:0000313" key="8">
    <source>
        <dbReference type="Proteomes" id="UP000008066"/>
    </source>
</evidence>
<comment type="similarity">
    <text evidence="1">Belongs to the peptidase C48 family.</text>
</comment>
<feature type="compositionally biased region" description="Acidic residues" evidence="5">
    <location>
        <begin position="281"/>
        <end position="292"/>
    </location>
</feature>
<feature type="region of interest" description="Disordered" evidence="5">
    <location>
        <begin position="1"/>
        <end position="156"/>
    </location>
</feature>
<dbReference type="InterPro" id="IPR038765">
    <property type="entry name" value="Papain-like_cys_pep_sf"/>
</dbReference>
<proteinExistence type="evidence at protein level"/>
<dbReference type="eggNOG" id="KOG0778">
    <property type="taxonomic scope" value="Eukaryota"/>
</dbReference>
<evidence type="ECO:0000256" key="3">
    <source>
        <dbReference type="ARBA" id="ARBA00022801"/>
    </source>
</evidence>
<dbReference type="AlphaFoldDB" id="G0RZV7"/>
<dbReference type="EMBL" id="GL988032">
    <property type="protein sequence ID" value="EGS23735.1"/>
    <property type="molecule type" value="Genomic_DNA"/>
</dbReference>
<evidence type="ECO:0000256" key="5">
    <source>
        <dbReference type="SAM" id="MobiDB-lite"/>
    </source>
</evidence>
<feature type="compositionally biased region" description="Polar residues" evidence="5">
    <location>
        <begin position="1"/>
        <end position="15"/>
    </location>
</feature>
<keyword evidence="4" id="KW-0788">Thiol protease</keyword>
<dbReference type="OMA" id="IDYEAPR"/>
<dbReference type="STRING" id="759272.G0RZV7"/>
<dbReference type="OrthoDB" id="1939479at2759"/>
<accession>G0RZV7</accession>
<dbReference type="GeneID" id="18254475"/>
<dbReference type="GO" id="GO:0006508">
    <property type="term" value="P:proteolysis"/>
    <property type="evidence" value="ECO:0007669"/>
    <property type="project" value="UniProtKB-KW"/>
</dbReference>
<keyword evidence="8" id="KW-1185">Reference proteome</keyword>
<feature type="compositionally biased region" description="Pro residues" evidence="5">
    <location>
        <begin position="91"/>
        <end position="100"/>
    </location>
</feature>
<dbReference type="PANTHER" id="PTHR12606:SF141">
    <property type="entry name" value="GH15225P-RELATED"/>
    <property type="match status" value="1"/>
</dbReference>
<dbReference type="KEGG" id="cthr:CTHT_0004370"/>
<dbReference type="SMR" id="G0RZV7"/>
<name>G0RZV7_CHATD</name>
<dbReference type="PANTHER" id="PTHR12606">
    <property type="entry name" value="SENTRIN/SUMO-SPECIFIC PROTEASE"/>
    <property type="match status" value="1"/>
</dbReference>
<dbReference type="Gene3D" id="3.40.395.10">
    <property type="entry name" value="Adenoviral Proteinase, Chain A"/>
    <property type="match status" value="1"/>
</dbReference>
<dbReference type="Proteomes" id="UP000008066">
    <property type="component" value="Unassembled WGS sequence"/>
</dbReference>
<organism evidence="8">
    <name type="scientific">Chaetomium thermophilum (strain DSM 1495 / CBS 144.50 / IMI 039719)</name>
    <name type="common">Thermochaetoides thermophila</name>
    <dbReference type="NCBI Taxonomy" id="759272"/>
    <lineage>
        <taxon>Eukaryota</taxon>
        <taxon>Fungi</taxon>
        <taxon>Dikarya</taxon>
        <taxon>Ascomycota</taxon>
        <taxon>Pezizomycotina</taxon>
        <taxon>Sordariomycetes</taxon>
        <taxon>Sordariomycetidae</taxon>
        <taxon>Sordariales</taxon>
        <taxon>Chaetomiaceae</taxon>
        <taxon>Thermochaetoides</taxon>
    </lineage>
</organism>
<evidence type="ECO:0000256" key="4">
    <source>
        <dbReference type="ARBA" id="ARBA00022807"/>
    </source>
</evidence>
<feature type="compositionally biased region" description="Basic and acidic residues" evidence="5">
    <location>
        <begin position="910"/>
        <end position="932"/>
    </location>
</feature>
<reference evidence="9" key="2">
    <citation type="journal article" date="2018" name="J. Biol. Chem.">
        <title>Discovery and engineering of enhanced SUMO protease enzymes.</title>
        <authorList>
            <person name="Lau Y.K."/>
            <person name="Baytshtok V."/>
            <person name="Howard T.A."/>
            <person name="Fiala B.M."/>
            <person name="Johnson J.M."/>
            <person name="Carter L.P."/>
            <person name="Baker D."/>
            <person name="Lima C.D."/>
            <person name="Bahl C.D."/>
        </authorList>
    </citation>
    <scope>X-RAY CRYSTALLOGRAPHY (1.44 ANGSTROMS) OF 935-1186</scope>
</reference>
<dbReference type="Pfam" id="PF02902">
    <property type="entry name" value="Peptidase_C48"/>
    <property type="match status" value="1"/>
</dbReference>
<keyword evidence="2 7" id="KW-0645">Protease</keyword>
<dbReference type="InterPro" id="IPR003653">
    <property type="entry name" value="Peptidase_C48_C"/>
</dbReference>
<dbReference type="GO" id="GO:0005634">
    <property type="term" value="C:nucleus"/>
    <property type="evidence" value="ECO:0007669"/>
    <property type="project" value="TreeGrafter"/>
</dbReference>
<dbReference type="SUPFAM" id="SSF54001">
    <property type="entry name" value="Cysteine proteinases"/>
    <property type="match status" value="1"/>
</dbReference>
<evidence type="ECO:0000256" key="2">
    <source>
        <dbReference type="ARBA" id="ARBA00022670"/>
    </source>
</evidence>
<feature type="region of interest" description="Disordered" evidence="5">
    <location>
        <begin position="274"/>
        <end position="304"/>
    </location>
</feature>
<evidence type="ECO:0000256" key="1">
    <source>
        <dbReference type="ARBA" id="ARBA00005234"/>
    </source>
</evidence>
<feature type="compositionally biased region" description="Low complexity" evidence="5">
    <location>
        <begin position="26"/>
        <end position="39"/>
    </location>
</feature>
<dbReference type="PDBsum" id="6DG4"/>
<sequence length="1186" mass="134509">MPSQASSTPRTTRNSRGLRAGPYPAPSLSPSSRLSTAGPVPVPSTPTPRSRRSSRPRASTPSGRPTRAGASSSCLGLKAVEEEPAASPAAPITPSPPSSPSSPASSLRHKPVYPRTPSKPRANFRRRYVYAEPSIPPKPRSPGDETHRFTSRRDEEGEDKFARELWIAIRNDHYMRGCWCGSPKIYNSKEEAEAGAGHLRFYIAGNEKKKNLRVLQKKYDFIWHCMCSAGKEYLPAYKALLNSNGKRPAEDDEFELLAQNEDSGDKTKTIKRVVTKIPDATTDDDSTPEDEEKPAVPEQATDTPAQGFWDQARSLFNRAIESMTTPITSLFNKIRKHISISLMDYDTLDIRSKDAANNIVVKRVRRVQPLINVNKEQLPGREIEDDLYAFEDLEWAESATSAIGFDQLRQIVITFTSQKSSLERGMIAMGESIEDIKANAPSECDKTASVCLHAWIEQEHGSLADLPFAEREEKFKNYLDDYHGQLGKTIEFIKQIYDSNLLAALRAKHPKPIYPLKLGHVFFRDGARDVAEFLCFFCSLEALFDIPAFMMEALYKMVVDANAIHKQELPPSFIKLRREPTADMPGYFPDDKASPLEEIPAHQCNVVSRYDYLHPSQEAIESRADPDERKLVRKPKGILKPSKQWPTPASPAKYVPTPQKPRKLVFLNPVSTFAPPKNIPTRVMRPHDEEEINYWKMKTELIGDEYTKKKYESKLSLTLNWEKIRARINRDRFAPENVQEDDKDMGLSHYANKYGNFLDELHDDMVKREQKEKEEKLNRDKPGEVKEIIEPIPTQVPRPFTSPEFRRITAHCREGYTGTASPLWKVDVSKVIERKPKAEEKPEPKNLDEFFAQDDDDLEISMLMLSHIQINDAVIKDAQRKKQEEKRRKEEEALLAEERRLEALIREREEEERLKREAEEKAQRERKAEEAAARSGLRPPARQLITPLSEEWRSRVEAARNANPATELAKTLEGQPLVRRDFEEKLLPATAWLNDNVIIGAIFYIADYVNTKKGAPNQEPKCTAFTSFFWPRLLSHGPGGCGRLLRRANVRKANFLDIDTILIPICESSHWTLAVIRPGRRTVSHLDSMAAGRGSERVKAKLLELVKFVLEDQFVEAEWQAVDFQAPRQTNGWDCGVFTITNAICLALGVDPAQAYTEAQLPLQRQRIAAVLLNGGFKGDFTLDDL</sequence>
<feature type="region of interest" description="Disordered" evidence="5">
    <location>
        <begin position="910"/>
        <end position="939"/>
    </location>
</feature>
<feature type="compositionally biased region" description="Basic and acidic residues" evidence="5">
    <location>
        <begin position="141"/>
        <end position="156"/>
    </location>
</feature>
<dbReference type="PDB" id="6DG4">
    <property type="method" value="X-ray"/>
    <property type="resolution" value="1.44 A"/>
    <property type="chains" value="A=935-1186"/>
</dbReference>
<dbReference type="HOGENOM" id="CLU_272361_0_0_1"/>
<protein>
    <submittedName>
        <fullName evidence="7">Specific protease-like protein</fullName>
    </submittedName>
</protein>
<keyword evidence="3" id="KW-0378">Hydrolase</keyword>
<dbReference type="GO" id="GO:0016929">
    <property type="term" value="F:deSUMOylase activity"/>
    <property type="evidence" value="ECO:0007669"/>
    <property type="project" value="TreeGrafter"/>
</dbReference>
<dbReference type="PROSITE" id="PS50600">
    <property type="entry name" value="ULP_PROTEASE"/>
    <property type="match status" value="1"/>
</dbReference>
<evidence type="ECO:0007829" key="9">
    <source>
        <dbReference type="PDB" id="6DG4"/>
    </source>
</evidence>
<evidence type="ECO:0000259" key="6">
    <source>
        <dbReference type="PROSITE" id="PS50600"/>
    </source>
</evidence>
<reference evidence="7 8" key="1">
    <citation type="journal article" date="2011" name="Cell">
        <title>Insight into structure and assembly of the nuclear pore complex by utilizing the genome of a eukaryotic thermophile.</title>
        <authorList>
            <person name="Amlacher S."/>
            <person name="Sarges P."/>
            <person name="Flemming D."/>
            <person name="van Noort V."/>
            <person name="Kunze R."/>
            <person name="Devos D.P."/>
            <person name="Arumugam M."/>
            <person name="Bork P."/>
            <person name="Hurt E."/>
        </authorList>
    </citation>
    <scope>NUCLEOTIDE SEQUENCE [LARGE SCALE GENOMIC DNA]</scope>
    <source>
        <strain evidence="8">DSM 1495 / CBS 144.50 / IMI 039719</strain>
    </source>
</reference>
<feature type="compositionally biased region" description="Low complexity" evidence="5">
    <location>
        <begin position="56"/>
        <end position="67"/>
    </location>
</feature>
<dbReference type="RefSeq" id="XP_006690977.1">
    <property type="nucleotide sequence ID" value="XM_006690914.1"/>
</dbReference>